<dbReference type="Gene3D" id="3.30.565.10">
    <property type="entry name" value="Histidine kinase-like ATPase, C-terminal domain"/>
    <property type="match status" value="1"/>
</dbReference>
<dbReference type="InterPro" id="IPR011712">
    <property type="entry name" value="Sig_transdc_His_kin_sub3_dim/P"/>
</dbReference>
<evidence type="ECO:0000259" key="10">
    <source>
        <dbReference type="SMART" id="SM00387"/>
    </source>
</evidence>
<accession>A0A1C6RX07</accession>
<reference evidence="12" key="1">
    <citation type="submission" date="2016-06" db="EMBL/GenBank/DDBJ databases">
        <authorList>
            <person name="Varghese N."/>
            <person name="Submissions Spin"/>
        </authorList>
    </citation>
    <scope>NUCLEOTIDE SEQUENCE [LARGE SCALE GENOMIC DNA]</scope>
    <source>
        <strain evidence="12">DSM 43817</strain>
    </source>
</reference>
<evidence type="ECO:0000256" key="7">
    <source>
        <dbReference type="ARBA" id="ARBA00022840"/>
    </source>
</evidence>
<dbReference type="STRING" id="145854.GA0074692_1246"/>
<dbReference type="Gene3D" id="1.20.5.1930">
    <property type="match status" value="1"/>
</dbReference>
<keyword evidence="6 11" id="KW-0418">Kinase</keyword>
<dbReference type="Proteomes" id="UP000198959">
    <property type="component" value="Unassembled WGS sequence"/>
</dbReference>
<organism evidence="11 12">
    <name type="scientific">Micromonospora pallida</name>
    <dbReference type="NCBI Taxonomy" id="145854"/>
    <lineage>
        <taxon>Bacteria</taxon>
        <taxon>Bacillati</taxon>
        <taxon>Actinomycetota</taxon>
        <taxon>Actinomycetes</taxon>
        <taxon>Micromonosporales</taxon>
        <taxon>Micromonosporaceae</taxon>
        <taxon>Micromonospora</taxon>
    </lineage>
</organism>
<feature type="transmembrane region" description="Helical" evidence="9">
    <location>
        <begin position="107"/>
        <end position="125"/>
    </location>
</feature>
<feature type="domain" description="Histidine kinase/HSP90-like ATPase" evidence="10">
    <location>
        <begin position="300"/>
        <end position="394"/>
    </location>
</feature>
<dbReference type="SUPFAM" id="SSF55874">
    <property type="entry name" value="ATPase domain of HSP90 chaperone/DNA topoisomerase II/histidine kinase"/>
    <property type="match status" value="1"/>
</dbReference>
<dbReference type="PANTHER" id="PTHR24421">
    <property type="entry name" value="NITRATE/NITRITE SENSOR PROTEIN NARX-RELATED"/>
    <property type="match status" value="1"/>
</dbReference>
<keyword evidence="8" id="KW-0902">Two-component regulatory system</keyword>
<sequence>MSVSSLTDPGGTVPVDRSRGLGGVTNRLATDVALGGAFLLAIVVEIVALADSWGVRYWLFGGAAAVVVCLLALLRRWHRAWLAAAGLTVAALTVLVARLAHLPAEPGPAMALALAVLVGAAVRTLPRVPAGAVAAGGLGIVVGSQIAALPAPGIAPVTSLAGLAWLTAVAVGLSLRLVDVRRQATVEKIRQDERLELARELHDVVTHHITGIVLQAQAAQLVAGRQPEKVPGTLAGIESAGSEALAAMRRVVGLLRDAADAELASPGGTEQLSALVDRFTRQGPPARLRMPERTDDWPPEVASTVYRIVQEALTNVARHAPHARAVTVTVEQHDAEVTVQVVDDASPAPARYGHRGGYGLVGMRERVESLGGDLRVGPRSAGGWSVLATLPLPTRTNR</sequence>
<keyword evidence="3" id="KW-0597">Phosphoprotein</keyword>
<evidence type="ECO:0000256" key="8">
    <source>
        <dbReference type="ARBA" id="ARBA00023012"/>
    </source>
</evidence>
<comment type="catalytic activity">
    <reaction evidence="1">
        <text>ATP + protein L-histidine = ADP + protein N-phospho-L-histidine.</text>
        <dbReference type="EC" id="2.7.13.3"/>
    </reaction>
</comment>
<dbReference type="EC" id="2.7.13.3" evidence="2"/>
<evidence type="ECO:0000256" key="2">
    <source>
        <dbReference type="ARBA" id="ARBA00012438"/>
    </source>
</evidence>
<dbReference type="InterPro" id="IPR036890">
    <property type="entry name" value="HATPase_C_sf"/>
</dbReference>
<name>A0A1C6RX07_9ACTN</name>
<dbReference type="AlphaFoldDB" id="A0A1C6RX07"/>
<evidence type="ECO:0000256" key="5">
    <source>
        <dbReference type="ARBA" id="ARBA00022741"/>
    </source>
</evidence>
<dbReference type="GO" id="GO:0005524">
    <property type="term" value="F:ATP binding"/>
    <property type="evidence" value="ECO:0007669"/>
    <property type="project" value="UniProtKB-KW"/>
</dbReference>
<dbReference type="RefSeq" id="WP_091640261.1">
    <property type="nucleotide sequence ID" value="NZ_FMHW01000002.1"/>
</dbReference>
<evidence type="ECO:0000313" key="11">
    <source>
        <dbReference type="EMBL" id="SCL21749.1"/>
    </source>
</evidence>
<dbReference type="OrthoDB" id="227596at2"/>
<proteinExistence type="predicted"/>
<dbReference type="CDD" id="cd16917">
    <property type="entry name" value="HATPase_UhpB-NarQ-NarX-like"/>
    <property type="match status" value="1"/>
</dbReference>
<keyword evidence="5" id="KW-0547">Nucleotide-binding</keyword>
<feature type="transmembrane region" description="Helical" evidence="9">
    <location>
        <begin position="55"/>
        <end position="74"/>
    </location>
</feature>
<feature type="transmembrane region" description="Helical" evidence="9">
    <location>
        <begin position="132"/>
        <end position="151"/>
    </location>
</feature>
<evidence type="ECO:0000256" key="9">
    <source>
        <dbReference type="SAM" id="Phobius"/>
    </source>
</evidence>
<feature type="transmembrane region" description="Helical" evidence="9">
    <location>
        <begin position="81"/>
        <end position="101"/>
    </location>
</feature>
<feature type="transmembrane region" description="Helical" evidence="9">
    <location>
        <begin position="157"/>
        <end position="178"/>
    </location>
</feature>
<feature type="transmembrane region" description="Helical" evidence="9">
    <location>
        <begin position="28"/>
        <end position="49"/>
    </location>
</feature>
<dbReference type="Pfam" id="PF07730">
    <property type="entry name" value="HisKA_3"/>
    <property type="match status" value="1"/>
</dbReference>
<dbReference type="GO" id="GO:0046983">
    <property type="term" value="F:protein dimerization activity"/>
    <property type="evidence" value="ECO:0007669"/>
    <property type="project" value="InterPro"/>
</dbReference>
<evidence type="ECO:0000256" key="6">
    <source>
        <dbReference type="ARBA" id="ARBA00022777"/>
    </source>
</evidence>
<dbReference type="GO" id="GO:0016020">
    <property type="term" value="C:membrane"/>
    <property type="evidence" value="ECO:0007669"/>
    <property type="project" value="InterPro"/>
</dbReference>
<dbReference type="GO" id="GO:0000155">
    <property type="term" value="F:phosphorelay sensor kinase activity"/>
    <property type="evidence" value="ECO:0007669"/>
    <property type="project" value="InterPro"/>
</dbReference>
<keyword evidence="9" id="KW-1133">Transmembrane helix</keyword>
<evidence type="ECO:0000256" key="1">
    <source>
        <dbReference type="ARBA" id="ARBA00000085"/>
    </source>
</evidence>
<dbReference type="InterPro" id="IPR003594">
    <property type="entry name" value="HATPase_dom"/>
</dbReference>
<protein>
    <recommendedName>
        <fullName evidence="2">histidine kinase</fullName>
        <ecNumber evidence="2">2.7.13.3</ecNumber>
    </recommendedName>
</protein>
<dbReference type="InterPro" id="IPR050482">
    <property type="entry name" value="Sensor_HK_TwoCompSys"/>
</dbReference>
<dbReference type="PANTHER" id="PTHR24421:SF10">
    <property type="entry name" value="NITRATE_NITRITE SENSOR PROTEIN NARQ"/>
    <property type="match status" value="1"/>
</dbReference>
<dbReference type="EMBL" id="FMHW01000002">
    <property type="protein sequence ID" value="SCL21749.1"/>
    <property type="molecule type" value="Genomic_DNA"/>
</dbReference>
<keyword evidence="7" id="KW-0067">ATP-binding</keyword>
<keyword evidence="9" id="KW-0472">Membrane</keyword>
<evidence type="ECO:0000256" key="4">
    <source>
        <dbReference type="ARBA" id="ARBA00022679"/>
    </source>
</evidence>
<evidence type="ECO:0000313" key="12">
    <source>
        <dbReference type="Proteomes" id="UP000198959"/>
    </source>
</evidence>
<keyword evidence="12" id="KW-1185">Reference proteome</keyword>
<gene>
    <name evidence="11" type="ORF">GA0074692_1246</name>
</gene>
<dbReference type="Pfam" id="PF02518">
    <property type="entry name" value="HATPase_c"/>
    <property type="match status" value="1"/>
</dbReference>
<dbReference type="SMART" id="SM00387">
    <property type="entry name" value="HATPase_c"/>
    <property type="match status" value="1"/>
</dbReference>
<keyword evidence="9" id="KW-0812">Transmembrane</keyword>
<evidence type="ECO:0000256" key="3">
    <source>
        <dbReference type="ARBA" id="ARBA00022553"/>
    </source>
</evidence>
<keyword evidence="4" id="KW-0808">Transferase</keyword>